<dbReference type="Proteomes" id="UP000466388">
    <property type="component" value="Unassembled WGS sequence"/>
</dbReference>
<dbReference type="Gene3D" id="3.40.50.880">
    <property type="match status" value="1"/>
</dbReference>
<comment type="caution">
    <text evidence="1">The sequence shown here is derived from an EMBL/GenBank/DDBJ whole genome shotgun (WGS) entry which is preliminary data.</text>
</comment>
<dbReference type="Pfam" id="PF07722">
    <property type="entry name" value="Peptidase_C26"/>
    <property type="match status" value="1"/>
</dbReference>
<protein>
    <submittedName>
        <fullName evidence="1">Gamma-glutamyl-gamma-aminobutyrate hydrolase family protein</fullName>
    </submittedName>
</protein>
<proteinExistence type="predicted"/>
<dbReference type="PANTHER" id="PTHR43235:SF1">
    <property type="entry name" value="GLUTAMINE AMIDOTRANSFERASE PB2B2.05-RELATED"/>
    <property type="match status" value="1"/>
</dbReference>
<evidence type="ECO:0000313" key="2">
    <source>
        <dbReference type="Proteomes" id="UP000466388"/>
    </source>
</evidence>
<dbReference type="EMBL" id="WNJO01000003">
    <property type="protein sequence ID" value="MTV81817.1"/>
    <property type="molecule type" value="Genomic_DNA"/>
</dbReference>
<dbReference type="AlphaFoldDB" id="A0A7X2XUB1"/>
<accession>A0A7X2XUB1</accession>
<organism evidence="1 2">
    <name type="scientific">Secundilactobacillus folii</name>
    <dbReference type="NCBI Taxonomy" id="2678357"/>
    <lineage>
        <taxon>Bacteria</taxon>
        <taxon>Bacillati</taxon>
        <taxon>Bacillota</taxon>
        <taxon>Bacilli</taxon>
        <taxon>Lactobacillales</taxon>
        <taxon>Lactobacillaceae</taxon>
        <taxon>Secundilactobacillus</taxon>
    </lineage>
</organism>
<dbReference type="RefSeq" id="WP_155431093.1">
    <property type="nucleotide sequence ID" value="NZ_WNJO01000003.1"/>
</dbReference>
<keyword evidence="1" id="KW-0378">Hydrolase</keyword>
<dbReference type="GO" id="GO:0006598">
    <property type="term" value="P:polyamine catabolic process"/>
    <property type="evidence" value="ECO:0007669"/>
    <property type="project" value="TreeGrafter"/>
</dbReference>
<name>A0A7X2XUB1_9LACO</name>
<keyword evidence="2" id="KW-1185">Reference proteome</keyword>
<dbReference type="PROSITE" id="PS51273">
    <property type="entry name" value="GATASE_TYPE_1"/>
    <property type="match status" value="1"/>
</dbReference>
<dbReference type="InterPro" id="IPR029062">
    <property type="entry name" value="Class_I_gatase-like"/>
</dbReference>
<feature type="non-terminal residue" evidence="1">
    <location>
        <position position="1"/>
    </location>
</feature>
<dbReference type="CDD" id="cd01745">
    <property type="entry name" value="GATase1_2"/>
    <property type="match status" value="1"/>
</dbReference>
<dbReference type="GO" id="GO:0005829">
    <property type="term" value="C:cytosol"/>
    <property type="evidence" value="ECO:0007669"/>
    <property type="project" value="TreeGrafter"/>
</dbReference>
<dbReference type="SUPFAM" id="SSF52317">
    <property type="entry name" value="Class I glutamine amidotransferase-like"/>
    <property type="match status" value="1"/>
</dbReference>
<sequence length="234" mass="25748">KIGIPSNHLVHPNPRFGTNFVDYVQINYVEGIRQAGGVPIILPMGDPNDAETYLDSVDGLLLTGGQDVPPQLYGDEPIRELGETDIYRDQFEIALIKAAQAAHKPVLGICRGQQIINVALGGTLYQDIYVQQGTKLQHGQYPTAGEIPTHSVTATDGSWLQQNFGKRFLTNSFHHQAVNKLGQGLKNTGVADDGISEAIESGDGLLFAVQFHPEMMFKVHPEFVKIFQWVVDRT</sequence>
<dbReference type="PANTHER" id="PTHR43235">
    <property type="entry name" value="GLUTAMINE AMIDOTRANSFERASE PB2B2.05-RELATED"/>
    <property type="match status" value="1"/>
</dbReference>
<dbReference type="InterPro" id="IPR044668">
    <property type="entry name" value="PuuD-like"/>
</dbReference>
<dbReference type="GO" id="GO:0033969">
    <property type="term" value="F:gamma-glutamyl-gamma-aminobutyrate hydrolase activity"/>
    <property type="evidence" value="ECO:0007669"/>
    <property type="project" value="TreeGrafter"/>
</dbReference>
<reference evidence="1 2" key="1">
    <citation type="submission" date="2019-11" db="EMBL/GenBank/DDBJ databases">
        <title>Lactobacillus sp. nov. CRM56-3, isolated from fermented tea leaves.</title>
        <authorList>
            <person name="Phuengjayaem S."/>
            <person name="Tanasupawat S."/>
        </authorList>
    </citation>
    <scope>NUCLEOTIDE SEQUENCE [LARGE SCALE GENOMIC DNA]</scope>
    <source>
        <strain evidence="1 2">CRM56-3</strain>
    </source>
</reference>
<dbReference type="InterPro" id="IPR011697">
    <property type="entry name" value="Peptidase_C26"/>
</dbReference>
<evidence type="ECO:0000313" key="1">
    <source>
        <dbReference type="EMBL" id="MTV81817.1"/>
    </source>
</evidence>
<gene>
    <name evidence="1" type="ORF">GM612_03990</name>
</gene>